<name>A0A699W1W4_TANCI</name>
<evidence type="ECO:0000313" key="2">
    <source>
        <dbReference type="EMBL" id="GFD40630.1"/>
    </source>
</evidence>
<protein>
    <submittedName>
        <fullName evidence="2">Uncharacterized protein</fullName>
    </submittedName>
</protein>
<dbReference type="SUPFAM" id="SSF90250">
    <property type="entry name" value="Troponin coil-coiled subunits"/>
    <property type="match status" value="1"/>
</dbReference>
<feature type="region of interest" description="Disordered" evidence="1">
    <location>
        <begin position="1"/>
        <end position="54"/>
    </location>
</feature>
<organism evidence="2">
    <name type="scientific">Tanacetum cinerariifolium</name>
    <name type="common">Dalmatian daisy</name>
    <name type="synonym">Chrysanthemum cinerariifolium</name>
    <dbReference type="NCBI Taxonomy" id="118510"/>
    <lineage>
        <taxon>Eukaryota</taxon>
        <taxon>Viridiplantae</taxon>
        <taxon>Streptophyta</taxon>
        <taxon>Embryophyta</taxon>
        <taxon>Tracheophyta</taxon>
        <taxon>Spermatophyta</taxon>
        <taxon>Magnoliopsida</taxon>
        <taxon>eudicotyledons</taxon>
        <taxon>Gunneridae</taxon>
        <taxon>Pentapetalae</taxon>
        <taxon>asterids</taxon>
        <taxon>campanulids</taxon>
        <taxon>Asterales</taxon>
        <taxon>Asteraceae</taxon>
        <taxon>Asteroideae</taxon>
        <taxon>Anthemideae</taxon>
        <taxon>Anthemidinae</taxon>
        <taxon>Tanacetum</taxon>
    </lineage>
</organism>
<feature type="non-terminal residue" evidence="2">
    <location>
        <position position="1"/>
    </location>
</feature>
<feature type="compositionally biased region" description="Basic and acidic residues" evidence="1">
    <location>
        <begin position="113"/>
        <end position="124"/>
    </location>
</feature>
<gene>
    <name evidence="2" type="ORF">Tci_912599</name>
</gene>
<sequence>DEPASPLRDVSQGDACPTDSGFEADQDRENIAKTSTLPYDSAPRVTSPAAEGSMQQTLNELTAFCTSLQRHHLELISKFEAQELEINKLKVRVKLLEDKEGLVRERSGDDAPIKRRNLDERETTAEGVSDDTEEMATVLTSMDAATVLASGVA</sequence>
<dbReference type="AlphaFoldDB" id="A0A699W1W4"/>
<proteinExistence type="predicted"/>
<feature type="non-terminal residue" evidence="2">
    <location>
        <position position="153"/>
    </location>
</feature>
<feature type="region of interest" description="Disordered" evidence="1">
    <location>
        <begin position="113"/>
        <end position="133"/>
    </location>
</feature>
<evidence type="ECO:0000256" key="1">
    <source>
        <dbReference type="SAM" id="MobiDB-lite"/>
    </source>
</evidence>
<dbReference type="EMBL" id="BKCJ011536995">
    <property type="protein sequence ID" value="GFD40630.1"/>
    <property type="molecule type" value="Genomic_DNA"/>
</dbReference>
<dbReference type="InterPro" id="IPR038077">
    <property type="entry name" value="Troponin_sf"/>
</dbReference>
<reference evidence="2" key="1">
    <citation type="journal article" date="2019" name="Sci. Rep.">
        <title>Draft genome of Tanacetum cinerariifolium, the natural source of mosquito coil.</title>
        <authorList>
            <person name="Yamashiro T."/>
            <person name="Shiraishi A."/>
            <person name="Satake H."/>
            <person name="Nakayama K."/>
        </authorList>
    </citation>
    <scope>NUCLEOTIDE SEQUENCE</scope>
</reference>
<accession>A0A699W1W4</accession>
<comment type="caution">
    <text evidence="2">The sequence shown here is derived from an EMBL/GenBank/DDBJ whole genome shotgun (WGS) entry which is preliminary data.</text>
</comment>